<dbReference type="InterPro" id="IPR002104">
    <property type="entry name" value="Integrase_catalytic"/>
</dbReference>
<dbReference type="GO" id="GO:0003677">
    <property type="term" value="F:DNA binding"/>
    <property type="evidence" value="ECO:0007669"/>
    <property type="project" value="UniProtKB-KW"/>
</dbReference>
<dbReference type="Gene3D" id="1.10.443.10">
    <property type="entry name" value="Intergrase catalytic core"/>
    <property type="match status" value="1"/>
</dbReference>
<keyword evidence="2" id="KW-0233">DNA recombination</keyword>
<feature type="domain" description="Tyr recombinase" evidence="3">
    <location>
        <begin position="134"/>
        <end position="313"/>
    </location>
</feature>
<proteinExistence type="predicted"/>
<evidence type="ECO:0000256" key="2">
    <source>
        <dbReference type="ARBA" id="ARBA00023172"/>
    </source>
</evidence>
<protein>
    <recommendedName>
        <fullName evidence="3">Tyr recombinase domain-containing protein</fullName>
    </recommendedName>
</protein>
<dbReference type="AlphaFoldDB" id="A0A1V4ER44"/>
<dbReference type="EMBL" id="MWPS01000038">
    <property type="protein sequence ID" value="OPG15352.1"/>
    <property type="molecule type" value="Genomic_DNA"/>
</dbReference>
<reference evidence="4 5" key="1">
    <citation type="submission" date="2017-02" db="EMBL/GenBank/DDBJ databases">
        <title>Draft genome of Acidibacillus ferrooxidans Huett2.</title>
        <authorList>
            <person name="Schopf S."/>
        </authorList>
    </citation>
    <scope>NUCLEOTIDE SEQUENCE [LARGE SCALE GENOMIC DNA]</scope>
    <source>
        <strain evidence="4 5">Huett2</strain>
    </source>
</reference>
<comment type="caution">
    <text evidence="4">The sequence shown here is derived from an EMBL/GenBank/DDBJ whole genome shotgun (WGS) entry which is preliminary data.</text>
</comment>
<dbReference type="Proteomes" id="UP000190229">
    <property type="component" value="Unassembled WGS sequence"/>
</dbReference>
<keyword evidence="5" id="KW-1185">Reference proteome</keyword>
<name>A0A1V4ER44_9BACL</name>
<accession>A0A1V4ER44</accession>
<sequence length="323" mass="37675">MPRRRQNLVSFGTALDQDETPKKTVWSLAEAKTLFLEDIRNLAMHTQRWHRENLNALEKVLEKQGIVVQDMRELTMPLLKNNFVFYMRDTMHLKTNTINGRVRTVRAVLHFAYEQGYVARDFGADVPLLRPERVIIQTFSEGQITNLLRQPDRHTFTGLRDYTMMLLLLETGIRLSECEGITLSDVHLQEGTILVHGKGSKDRTVPFQSKMKKVLQTYIEARGAAQTDRLFVTLERKTMSRRYIQELISQYGEAAQIRGVRVSPHTFRHTMAKFYVLAGGDIFSLQRILGHSSLETVRIYVEMFSHEVQHQHQKFSFVEHRFR</sequence>
<dbReference type="GO" id="GO:0006310">
    <property type="term" value="P:DNA recombination"/>
    <property type="evidence" value="ECO:0007669"/>
    <property type="project" value="UniProtKB-KW"/>
</dbReference>
<organism evidence="4 5">
    <name type="scientific">Ferroacidibacillus organovorans</name>
    <dbReference type="NCBI Taxonomy" id="1765683"/>
    <lineage>
        <taxon>Bacteria</taxon>
        <taxon>Bacillati</taxon>
        <taxon>Bacillota</taxon>
        <taxon>Bacilli</taxon>
        <taxon>Bacillales</taxon>
        <taxon>Alicyclobacillaceae</taxon>
        <taxon>Ferroacidibacillus</taxon>
    </lineage>
</organism>
<dbReference type="PANTHER" id="PTHR30349">
    <property type="entry name" value="PHAGE INTEGRASE-RELATED"/>
    <property type="match status" value="1"/>
</dbReference>
<dbReference type="InterPro" id="IPR050090">
    <property type="entry name" value="Tyrosine_recombinase_XerCD"/>
</dbReference>
<dbReference type="InterPro" id="IPR010998">
    <property type="entry name" value="Integrase_recombinase_N"/>
</dbReference>
<dbReference type="Pfam" id="PF00589">
    <property type="entry name" value="Phage_integrase"/>
    <property type="match status" value="1"/>
</dbReference>
<dbReference type="PROSITE" id="PS51898">
    <property type="entry name" value="TYR_RECOMBINASE"/>
    <property type="match status" value="1"/>
</dbReference>
<dbReference type="InterPro" id="IPR013762">
    <property type="entry name" value="Integrase-like_cat_sf"/>
</dbReference>
<evidence type="ECO:0000259" key="3">
    <source>
        <dbReference type="PROSITE" id="PS51898"/>
    </source>
</evidence>
<dbReference type="InterPro" id="IPR011010">
    <property type="entry name" value="DNA_brk_join_enz"/>
</dbReference>
<dbReference type="Gene3D" id="1.10.150.130">
    <property type="match status" value="1"/>
</dbReference>
<evidence type="ECO:0000256" key="1">
    <source>
        <dbReference type="ARBA" id="ARBA00023125"/>
    </source>
</evidence>
<evidence type="ECO:0000313" key="4">
    <source>
        <dbReference type="EMBL" id="OPG15352.1"/>
    </source>
</evidence>
<evidence type="ECO:0000313" key="5">
    <source>
        <dbReference type="Proteomes" id="UP000190229"/>
    </source>
</evidence>
<dbReference type="SUPFAM" id="SSF56349">
    <property type="entry name" value="DNA breaking-rejoining enzymes"/>
    <property type="match status" value="1"/>
</dbReference>
<dbReference type="RefSeq" id="WP_079291622.1">
    <property type="nucleotide sequence ID" value="NZ_MWPS01000038.1"/>
</dbReference>
<gene>
    <name evidence="4" type="ORF">B2M26_12915</name>
</gene>
<dbReference type="PANTHER" id="PTHR30349:SF81">
    <property type="entry name" value="TYROSINE RECOMBINASE XERC"/>
    <property type="match status" value="1"/>
</dbReference>
<dbReference type="GO" id="GO:0015074">
    <property type="term" value="P:DNA integration"/>
    <property type="evidence" value="ECO:0007669"/>
    <property type="project" value="InterPro"/>
</dbReference>
<keyword evidence="1" id="KW-0238">DNA-binding</keyword>